<dbReference type="SMART" id="SM01131">
    <property type="entry name" value="DHHA2"/>
    <property type="match status" value="1"/>
</dbReference>
<dbReference type="SUPFAM" id="SSF75138">
    <property type="entry name" value="HprK N-terminal domain-like"/>
    <property type="match status" value="1"/>
</dbReference>
<keyword evidence="3" id="KW-0479">Metal-binding</keyword>
<dbReference type="Gene3D" id="3.90.1640.10">
    <property type="entry name" value="inorganic pyrophosphatase (n-terminal core)"/>
    <property type="match status" value="2"/>
</dbReference>
<dbReference type="OrthoDB" id="9766150at2"/>
<dbReference type="InterPro" id="IPR001667">
    <property type="entry name" value="DDH_dom"/>
</dbReference>
<evidence type="ECO:0000313" key="11">
    <source>
        <dbReference type="Proteomes" id="UP000243297"/>
    </source>
</evidence>
<dbReference type="Pfam" id="PF02833">
    <property type="entry name" value="DHHA2"/>
    <property type="match status" value="1"/>
</dbReference>
<dbReference type="SMART" id="SM00116">
    <property type="entry name" value="CBS"/>
    <property type="match status" value="2"/>
</dbReference>
<evidence type="ECO:0000256" key="5">
    <source>
        <dbReference type="ARBA" id="ARBA00023211"/>
    </source>
</evidence>
<dbReference type="InterPro" id="IPR046342">
    <property type="entry name" value="CBS_dom_sf"/>
</dbReference>
<dbReference type="PROSITE" id="PS51371">
    <property type="entry name" value="CBS"/>
    <property type="match status" value="1"/>
</dbReference>
<evidence type="ECO:0000256" key="4">
    <source>
        <dbReference type="ARBA" id="ARBA00022801"/>
    </source>
</evidence>
<evidence type="ECO:0000256" key="6">
    <source>
        <dbReference type="ARBA" id="ARBA00032535"/>
    </source>
</evidence>
<dbReference type="Gene3D" id="3.10.310.20">
    <property type="entry name" value="DHHA2 domain"/>
    <property type="match status" value="1"/>
</dbReference>
<keyword evidence="8" id="KW-0129">CBS domain</keyword>
<dbReference type="InterPro" id="IPR004097">
    <property type="entry name" value="DHHA2"/>
</dbReference>
<dbReference type="InterPro" id="IPR010766">
    <property type="entry name" value="DRTGG"/>
</dbReference>
<dbReference type="EC" id="3.6.1.1" evidence="2"/>
<dbReference type="Gene3D" id="3.40.1390.20">
    <property type="entry name" value="HprK N-terminal domain-like"/>
    <property type="match status" value="1"/>
</dbReference>
<evidence type="ECO:0000256" key="2">
    <source>
        <dbReference type="ARBA" id="ARBA00012146"/>
    </source>
</evidence>
<evidence type="ECO:0000256" key="3">
    <source>
        <dbReference type="ARBA" id="ARBA00022723"/>
    </source>
</evidence>
<organism evidence="10 11">
    <name type="scientific">Anaerorhabdus furcosa</name>
    <dbReference type="NCBI Taxonomy" id="118967"/>
    <lineage>
        <taxon>Bacteria</taxon>
        <taxon>Bacillati</taxon>
        <taxon>Bacillota</taxon>
        <taxon>Erysipelotrichia</taxon>
        <taxon>Erysipelotrichales</taxon>
        <taxon>Erysipelotrichaceae</taxon>
        <taxon>Anaerorhabdus</taxon>
    </lineage>
</organism>
<gene>
    <name evidence="10" type="ORF">SAMN02745191_0918</name>
</gene>
<evidence type="ECO:0000256" key="8">
    <source>
        <dbReference type="PROSITE-ProRule" id="PRU00703"/>
    </source>
</evidence>
<evidence type="ECO:0000259" key="9">
    <source>
        <dbReference type="PROSITE" id="PS51371"/>
    </source>
</evidence>
<name>A0A1T4LJF0_9FIRM</name>
<keyword evidence="5" id="KW-0464">Manganese</keyword>
<evidence type="ECO:0000256" key="7">
    <source>
        <dbReference type="ARBA" id="ARBA00047820"/>
    </source>
</evidence>
<dbReference type="InterPro" id="IPR038222">
    <property type="entry name" value="DHHA2_dom_sf"/>
</dbReference>
<dbReference type="InterPro" id="IPR000644">
    <property type="entry name" value="CBS_dom"/>
</dbReference>
<dbReference type="PANTHER" id="PTHR12112">
    <property type="entry name" value="BNIP - RELATED"/>
    <property type="match status" value="1"/>
</dbReference>
<dbReference type="NCBIfam" id="NF011442">
    <property type="entry name" value="PRK14869.1-4"/>
    <property type="match status" value="1"/>
</dbReference>
<protein>
    <recommendedName>
        <fullName evidence="2">inorganic diphosphatase</fullName>
        <ecNumber evidence="2">3.6.1.1</ecNumber>
    </recommendedName>
    <alternativeName>
        <fullName evidence="6">Pyrophosphate phospho-hydrolase</fullName>
    </alternativeName>
</protein>
<reference evidence="11" key="1">
    <citation type="submission" date="2017-02" db="EMBL/GenBank/DDBJ databases">
        <authorList>
            <person name="Varghese N."/>
            <person name="Submissions S."/>
        </authorList>
    </citation>
    <scope>NUCLEOTIDE SEQUENCE [LARGE SCALE GENOMIC DNA]</scope>
    <source>
        <strain evidence="11">ATCC 25662</strain>
    </source>
</reference>
<dbReference type="Proteomes" id="UP000243297">
    <property type="component" value="Unassembled WGS sequence"/>
</dbReference>
<dbReference type="EMBL" id="FUWY01000002">
    <property type="protein sequence ID" value="SJZ54825.1"/>
    <property type="molecule type" value="Genomic_DNA"/>
</dbReference>
<dbReference type="Pfam" id="PF00571">
    <property type="entry name" value="CBS"/>
    <property type="match status" value="2"/>
</dbReference>
<dbReference type="PANTHER" id="PTHR12112:SF22">
    <property type="entry name" value="MANGANESE-DEPENDENT INORGANIC PYROPHOSPHATASE-RELATED"/>
    <property type="match status" value="1"/>
</dbReference>
<dbReference type="STRING" id="118967.SAMN02745191_0918"/>
<sequence length="543" mass="61439">MRDTIYVTGHRNPDTDSICSAIAYANLKEQMGIPAVACRIGELNTETSYVLKKFDVQAPLLIENAKCRLEDIDIDTASLIHPELTIKRAWEKITLGKNKSLFVVDAENNLLGVVSMSNISDVQMKDIDEVRELMKTVPLSNITETIEGELLVTPENYHCDGEVKIMISRNNNFLDEEFEDSIIIMSDNEELQEKAIDKNVACLIITEDKIVSDKILNKARENNVAIITTEYDAMKVARTIYQTPPVSMIMTKEIVTFKITDYVDDVSKRMSKTRYRSYPVVDRKGCVIGAVSRFHLFSYNRKKFILLDHNEASQSVESLEVADVLEIIDHHRIGDIETNNPINFRNQNLGSTSSIIALMYKEHGVKPTKTIASLLCCAIISDTMNFNSPTTTSVDKEIAGELAIIAELDLEQLSIEMFEAVATLRGLSFSEILYNDFKEYSMEGFRIAIGQINILDIKELEIIRREFVSYMDKINAINKYDLLVMTFTNVEGKGSNFIYMGKLAWVVEEIFDGKKENEVLFAKDIVSRKKQIIPRLAAALKLA</sequence>
<dbReference type="GO" id="GO:0005737">
    <property type="term" value="C:cytoplasm"/>
    <property type="evidence" value="ECO:0007669"/>
    <property type="project" value="InterPro"/>
</dbReference>
<proteinExistence type="predicted"/>
<dbReference type="SUPFAM" id="SSF64182">
    <property type="entry name" value="DHH phosphoesterases"/>
    <property type="match status" value="1"/>
</dbReference>
<dbReference type="RefSeq" id="WP_078711344.1">
    <property type="nucleotide sequence ID" value="NZ_FUWY01000002.1"/>
</dbReference>
<feature type="domain" description="CBS" evidence="9">
    <location>
        <begin position="250"/>
        <end position="307"/>
    </location>
</feature>
<dbReference type="Pfam" id="PF07085">
    <property type="entry name" value="DRTGG"/>
    <property type="match status" value="1"/>
</dbReference>
<keyword evidence="4" id="KW-0378">Hydrolase</keyword>
<comment type="catalytic activity">
    <reaction evidence="7">
        <text>diphosphate + H2O = 2 phosphate + H(+)</text>
        <dbReference type="Rhea" id="RHEA:24576"/>
        <dbReference type="ChEBI" id="CHEBI:15377"/>
        <dbReference type="ChEBI" id="CHEBI:15378"/>
        <dbReference type="ChEBI" id="CHEBI:33019"/>
        <dbReference type="ChEBI" id="CHEBI:43474"/>
        <dbReference type="EC" id="3.6.1.1"/>
    </reaction>
</comment>
<evidence type="ECO:0000313" key="10">
    <source>
        <dbReference type="EMBL" id="SJZ54825.1"/>
    </source>
</evidence>
<dbReference type="InterPro" id="IPR028979">
    <property type="entry name" value="Ser_kin/Pase_Hpr-like_N_sf"/>
</dbReference>
<evidence type="ECO:0000256" key="1">
    <source>
        <dbReference type="ARBA" id="ARBA00001936"/>
    </source>
</evidence>
<dbReference type="GO" id="GO:0046872">
    <property type="term" value="F:metal ion binding"/>
    <property type="evidence" value="ECO:0007669"/>
    <property type="project" value="UniProtKB-KW"/>
</dbReference>
<dbReference type="SUPFAM" id="SSF54631">
    <property type="entry name" value="CBS-domain pair"/>
    <property type="match status" value="1"/>
</dbReference>
<comment type="cofactor">
    <cofactor evidence="1">
        <name>Mn(2+)</name>
        <dbReference type="ChEBI" id="CHEBI:29035"/>
    </cofactor>
</comment>
<dbReference type="InterPro" id="IPR038763">
    <property type="entry name" value="DHH_sf"/>
</dbReference>
<dbReference type="NCBIfam" id="NF011443">
    <property type="entry name" value="PRK14869.1-5"/>
    <property type="match status" value="1"/>
</dbReference>
<keyword evidence="11" id="KW-1185">Reference proteome</keyword>
<dbReference type="Pfam" id="PF01368">
    <property type="entry name" value="DHH"/>
    <property type="match status" value="1"/>
</dbReference>
<accession>A0A1T4LJF0</accession>
<dbReference type="GO" id="GO:0004427">
    <property type="term" value="F:inorganic diphosphate phosphatase activity"/>
    <property type="evidence" value="ECO:0007669"/>
    <property type="project" value="UniProtKB-EC"/>
</dbReference>
<dbReference type="AlphaFoldDB" id="A0A1T4LJF0"/>